<protein>
    <submittedName>
        <fullName evidence="2">LA2681 family HEPN domain-containing protein</fullName>
    </submittedName>
</protein>
<feature type="domain" description="LA2681-like HEPN" evidence="1">
    <location>
        <begin position="289"/>
        <end position="501"/>
    </location>
</feature>
<gene>
    <name evidence="2" type="ORF">R9Z33_05910</name>
</gene>
<dbReference type="EMBL" id="CP137852">
    <property type="protein sequence ID" value="WPB86406.1"/>
    <property type="molecule type" value="Genomic_DNA"/>
</dbReference>
<organism evidence="2 3">
    <name type="scientific">Sediminicoccus rosea</name>
    <dbReference type="NCBI Taxonomy" id="1225128"/>
    <lineage>
        <taxon>Bacteria</taxon>
        <taxon>Pseudomonadati</taxon>
        <taxon>Pseudomonadota</taxon>
        <taxon>Alphaproteobacteria</taxon>
        <taxon>Acetobacterales</taxon>
        <taxon>Roseomonadaceae</taxon>
        <taxon>Sediminicoccus</taxon>
    </lineage>
</organism>
<evidence type="ECO:0000259" key="1">
    <source>
        <dbReference type="Pfam" id="PF18733"/>
    </source>
</evidence>
<evidence type="ECO:0000313" key="2">
    <source>
        <dbReference type="EMBL" id="WPB86406.1"/>
    </source>
</evidence>
<evidence type="ECO:0000313" key="3">
    <source>
        <dbReference type="Proteomes" id="UP001305521"/>
    </source>
</evidence>
<dbReference type="SUPFAM" id="SSF48452">
    <property type="entry name" value="TPR-like"/>
    <property type="match status" value="1"/>
</dbReference>
<accession>A0ABZ0PMF1</accession>
<reference evidence="2 3" key="1">
    <citation type="submission" date="2023-11" db="EMBL/GenBank/DDBJ databases">
        <title>Arctic aerobic anoxygenic photoheterotroph Sediminicoccus rosea KRV36 adapts its photosynthesis to long days of polar summer.</title>
        <authorList>
            <person name="Tomasch J."/>
            <person name="Kopejtka K."/>
            <person name="Bily T."/>
            <person name="Gardiner A.T."/>
            <person name="Gardian Z."/>
            <person name="Shivaramu S."/>
            <person name="Koblizek M."/>
            <person name="Engelhardt F."/>
            <person name="Kaftan D."/>
        </authorList>
    </citation>
    <scope>NUCLEOTIDE SEQUENCE [LARGE SCALE GENOMIC DNA]</scope>
    <source>
        <strain evidence="2 3">R-30</strain>
    </source>
</reference>
<dbReference type="Gene3D" id="1.25.40.10">
    <property type="entry name" value="Tetratricopeptide repeat domain"/>
    <property type="match status" value="1"/>
</dbReference>
<keyword evidence="3" id="KW-1185">Reference proteome</keyword>
<dbReference type="InterPro" id="IPR040826">
    <property type="entry name" value="HEPN_LA2681"/>
</dbReference>
<name>A0ABZ0PMF1_9PROT</name>
<sequence>MSDQPNLGQLLAEASRPDLDPEDAVFQIGLVIDAAHDFGHEATVLGALALCDQIEKRQLSDALKVTVEYFKANAWAALQEIRQSEPADAWLWEHPELSKQILHLRRAWAHPGFAALPSVRKCQILTNLANQMNAAGRFVDAIQLWDQALALNQNFAMALGNRGAGLMHYARALYDPGHQILFLRGALSGLHAALAKDAIWEGGEEAAKGPHQVFARLRDDLTSRLDGFEDVELDPDNVEHLGADLGEREYRRWCMQRRLFLNPLNDLWRRPIVARDVLTLPDLTTPLTDGPEPPRIIAFYNQIKQEYASARWLLFSGLAADGPHNSDRGVVLFNTLDYPIHGLAIEQVKIAYRSAYSLLDKIAIFINVYLGLAVPTARVSFRSIWLEKTGRDWVIRPEFARLDNWPLRGLFWLAKDLYEPDFSDVTDPDARGVRAIRNHLEHRFLRIHDGTLAFPLSAIEKETDDQPSMSVDRAVFEAKAIRLLQLTRSAVVYLSLAVRREEERRSRERSVGLVSMPLSLWSDDWKR</sequence>
<dbReference type="InterPro" id="IPR011990">
    <property type="entry name" value="TPR-like_helical_dom_sf"/>
</dbReference>
<dbReference type="Proteomes" id="UP001305521">
    <property type="component" value="Chromosome"/>
</dbReference>
<proteinExistence type="predicted"/>
<dbReference type="RefSeq" id="WP_318650378.1">
    <property type="nucleotide sequence ID" value="NZ_CP137852.1"/>
</dbReference>
<dbReference type="Pfam" id="PF18733">
    <property type="entry name" value="HEPN_LA2681"/>
    <property type="match status" value="1"/>
</dbReference>